<gene>
    <name evidence="1" type="ORF">HNQ94_002735</name>
</gene>
<dbReference type="Pfam" id="PF15980">
    <property type="entry name" value="ComGF"/>
    <property type="match status" value="1"/>
</dbReference>
<evidence type="ECO:0000313" key="1">
    <source>
        <dbReference type="EMBL" id="MBB6454260.1"/>
    </source>
</evidence>
<organism evidence="1 2">
    <name type="scientific">Salirhabdus euzebyi</name>
    <dbReference type="NCBI Taxonomy" id="394506"/>
    <lineage>
        <taxon>Bacteria</taxon>
        <taxon>Bacillati</taxon>
        <taxon>Bacillota</taxon>
        <taxon>Bacilli</taxon>
        <taxon>Bacillales</taxon>
        <taxon>Bacillaceae</taxon>
        <taxon>Salirhabdus</taxon>
    </lineage>
</organism>
<keyword evidence="2" id="KW-1185">Reference proteome</keyword>
<dbReference type="EMBL" id="JACHGH010000008">
    <property type="protein sequence ID" value="MBB6454260.1"/>
    <property type="molecule type" value="Genomic_DNA"/>
</dbReference>
<comment type="caution">
    <text evidence="1">The sequence shown here is derived from an EMBL/GenBank/DDBJ whole genome shotgun (WGS) entry which is preliminary data.</text>
</comment>
<dbReference type="InterPro" id="IPR016977">
    <property type="entry name" value="ComGF"/>
</dbReference>
<proteinExistence type="predicted"/>
<dbReference type="Proteomes" id="UP000581688">
    <property type="component" value="Unassembled WGS sequence"/>
</dbReference>
<evidence type="ECO:0000313" key="2">
    <source>
        <dbReference type="Proteomes" id="UP000581688"/>
    </source>
</evidence>
<accession>A0A841Q769</accession>
<reference evidence="1 2" key="1">
    <citation type="submission" date="2020-08" db="EMBL/GenBank/DDBJ databases">
        <title>Genomic Encyclopedia of Type Strains, Phase IV (KMG-IV): sequencing the most valuable type-strain genomes for metagenomic binning, comparative biology and taxonomic classification.</title>
        <authorList>
            <person name="Goeker M."/>
        </authorList>
    </citation>
    <scope>NUCLEOTIDE SEQUENCE [LARGE SCALE GENOMIC DNA]</scope>
    <source>
        <strain evidence="1 2">DSM 19612</strain>
    </source>
</reference>
<sequence>MSTLTTLLIFASLLPLLTNLLLHIPHIKNKDFPEESSVSTFFHIMQKEFFKGEEIDVTQSKLLINPNSSEVITIELYRNTIRRRVNYTGHEILLFNVRSITFLEENGSVYVNVEMTGGNRYERRLSLLY</sequence>
<protein>
    <submittedName>
        <fullName evidence="1">Competence protein ComGF</fullName>
    </submittedName>
</protein>
<dbReference type="AlphaFoldDB" id="A0A841Q769"/>
<dbReference type="RefSeq" id="WP_174494675.1">
    <property type="nucleotide sequence ID" value="NZ_CADDWK010000001.1"/>
</dbReference>
<name>A0A841Q769_9BACI</name>